<sequence length="102" mass="11468">MWKKSRTSDPEAVIEPFQKTALTYGRIAAEAVEELSAYAYKDRRQSGKFLENLMTTQGPEIQIAAAIALGKVDSDLVVDLVIRLLKQDPTFQESGVKLHFHF</sequence>
<protein>
    <recommendedName>
        <fullName evidence="3">HEAT repeat protein</fullName>
    </recommendedName>
</protein>
<evidence type="ECO:0008006" key="3">
    <source>
        <dbReference type="Google" id="ProtNLM"/>
    </source>
</evidence>
<comment type="caution">
    <text evidence="1">The sequence shown here is derived from an EMBL/GenBank/DDBJ whole genome shotgun (WGS) entry which is preliminary data.</text>
</comment>
<evidence type="ECO:0000313" key="1">
    <source>
        <dbReference type="EMBL" id="EMJ95143.1"/>
    </source>
</evidence>
<dbReference type="RefSeq" id="WP_017809287.1">
    <property type="nucleotide sequence ID" value="NZ_ANIK01000038.1"/>
</dbReference>
<dbReference type="PATRIC" id="fig|1218565.3.peg.2106"/>
<proteinExistence type="predicted"/>
<organism evidence="1 2">
    <name type="scientific">Leptospira alstonii serovar Sichuan str. 79601</name>
    <dbReference type="NCBI Taxonomy" id="1218565"/>
    <lineage>
        <taxon>Bacteria</taxon>
        <taxon>Pseudomonadati</taxon>
        <taxon>Spirochaetota</taxon>
        <taxon>Spirochaetia</taxon>
        <taxon>Leptospirales</taxon>
        <taxon>Leptospiraceae</taxon>
        <taxon>Leptospira</taxon>
    </lineage>
</organism>
<dbReference type="Proteomes" id="UP000011988">
    <property type="component" value="Unassembled WGS sequence"/>
</dbReference>
<accession>M6D1T7</accession>
<dbReference type="AlphaFoldDB" id="M6D1T7"/>
<reference evidence="1 2" key="1">
    <citation type="submission" date="2013-01" db="EMBL/GenBank/DDBJ databases">
        <authorList>
            <person name="Harkins D.M."/>
            <person name="Durkin A.S."/>
            <person name="Brinkac L.M."/>
            <person name="Haft D.H."/>
            <person name="Selengut J.D."/>
            <person name="Sanka R."/>
            <person name="DePew J."/>
            <person name="Purushe J."/>
            <person name="Galloway R.L."/>
            <person name="Vinetz J.M."/>
            <person name="Sutton G.G."/>
            <person name="Nierman W.C."/>
            <person name="Fouts D.E."/>
        </authorList>
    </citation>
    <scope>NUCLEOTIDE SEQUENCE [LARGE SCALE GENOMIC DNA]</scope>
    <source>
        <strain evidence="1 2">79601</strain>
    </source>
</reference>
<evidence type="ECO:0000313" key="2">
    <source>
        <dbReference type="Proteomes" id="UP000011988"/>
    </source>
</evidence>
<name>M6D1T7_9LEPT</name>
<dbReference type="EMBL" id="ANIK01000038">
    <property type="protein sequence ID" value="EMJ95143.1"/>
    <property type="molecule type" value="Genomic_DNA"/>
</dbReference>
<gene>
    <name evidence="1" type="ORF">LEP1GSC194_2702</name>
</gene>